<dbReference type="InterPro" id="IPR037026">
    <property type="entry name" value="Vgr_OB-fold_dom_sf"/>
</dbReference>
<protein>
    <submittedName>
        <fullName evidence="5">Type VI secretion system tip protein VgrG</fullName>
    </submittedName>
</protein>
<dbReference type="Gene3D" id="2.30.110.50">
    <property type="match status" value="1"/>
</dbReference>
<dbReference type="RefSeq" id="WP_136935574.1">
    <property type="nucleotide sequence ID" value="NZ_SSMQ01000092.1"/>
</dbReference>
<comment type="caution">
    <text evidence="5">The sequence shown here is derived from an EMBL/GenBank/DDBJ whole genome shotgun (WGS) entry which is preliminary data.</text>
</comment>
<organism evidence="5 6">
    <name type="scientific">Polyangium fumosum</name>
    <dbReference type="NCBI Taxonomy" id="889272"/>
    <lineage>
        <taxon>Bacteria</taxon>
        <taxon>Pseudomonadati</taxon>
        <taxon>Myxococcota</taxon>
        <taxon>Polyangia</taxon>
        <taxon>Polyangiales</taxon>
        <taxon>Polyangiaceae</taxon>
        <taxon>Polyangium</taxon>
    </lineage>
</organism>
<keyword evidence="6" id="KW-1185">Reference proteome</keyword>
<dbReference type="SUPFAM" id="SSF69279">
    <property type="entry name" value="Phage tail proteins"/>
    <property type="match status" value="2"/>
</dbReference>
<dbReference type="OrthoDB" id="5477241at2"/>
<dbReference type="NCBIfam" id="TIGR03361">
    <property type="entry name" value="VI_Rhs_Vgr"/>
    <property type="match status" value="1"/>
</dbReference>
<sequence>MNTDDFVFAWEEEGQTPEPLRVARFEGEEGMSRLFRYEILLLAKEADLDPETMIGKRASLWITTLSAPAWKLVHGIITEAEDATTLPEGSVYRVVVEPPLARARYRTRSRVFLDKTLRQIVESVLRNDAGMTLTSGASLDPPVGPPSFTAASARFTWRTKTSRLDAPKARPYVVQYNESDLDFVARLLEEEGISYHFEHTDDTSLLVLSDKDFGRSRVPGDDVFGPGKPGRGIGTFRLGARMRATSVHLGAYNWEKPALDVDAKAAGEPGDLSVYTFHGGSFDSTELGEPLAEARLDELHTEASFAVGEGATRVLSAGSIFTLEHPKTRYEGEYLVTRLRAVGHQQGVLSVDAGGAPAEPFRMEIECACRGRGSDVAESRYRPARSTRKPRILGAQTAFVTAEPSARGAEVNLGGSSSIGCVRLRFPWDTDEPRLAKEPSSKWVRVSEPFARGGQGGIWHPRVGSEVIVEFEDGDPDRPFVTGRVYNGKNRPAQTTPTHSTMWSLSTPGGGVRNEISFEDTAGSERIYMHAGKDMLANVGNQRVENVGADALMTVGANNTEEIGGDQTIQIGANDTLSVGGNQTETIGANQIRIVGGSRLMVIGGNETRQTGASHANIVGGALKENVAGDVGETYGATRTTGLAADWTESYGATRDQTVGALTLQDYGGNQTTNIAGARTIQAGAVLGALVGGNFDTEIGGSETVDVGAATLHVAAGPITHQASSLDINMFLKLHLVGVKLSMFVFKAAATGKSSSYGALTASAKGTAISFTGLNLRTTGLKSTAAGAKLDEDGVKLVAIGVLIHPSGVHTFT</sequence>
<dbReference type="Gene3D" id="4.10.220.110">
    <property type="match status" value="1"/>
</dbReference>
<dbReference type="InterPro" id="IPR006531">
    <property type="entry name" value="Gp5/Vgr_OB"/>
</dbReference>
<dbReference type="InterPro" id="IPR017847">
    <property type="entry name" value="T6SS_RhsGE_Vgr_subset"/>
</dbReference>
<feature type="region of interest" description="Disordered" evidence="2">
    <location>
        <begin position="479"/>
        <end position="508"/>
    </location>
</feature>
<feature type="compositionally biased region" description="Polar residues" evidence="2">
    <location>
        <begin position="492"/>
        <end position="507"/>
    </location>
</feature>
<dbReference type="SUPFAM" id="SSF69349">
    <property type="entry name" value="Phage fibre proteins"/>
    <property type="match status" value="2"/>
</dbReference>
<dbReference type="EMBL" id="SSMQ01000092">
    <property type="protein sequence ID" value="TKC95834.1"/>
    <property type="molecule type" value="Genomic_DNA"/>
</dbReference>
<dbReference type="Pfam" id="PF04717">
    <property type="entry name" value="Phage_base_V"/>
    <property type="match status" value="1"/>
</dbReference>
<evidence type="ECO:0000313" key="5">
    <source>
        <dbReference type="EMBL" id="TKC95834.1"/>
    </source>
</evidence>
<dbReference type="Gene3D" id="3.55.50.10">
    <property type="entry name" value="Baseplate protein-like domains"/>
    <property type="match status" value="1"/>
</dbReference>
<dbReference type="Pfam" id="PF22178">
    <property type="entry name" value="Gp5_trimer_C"/>
    <property type="match status" value="1"/>
</dbReference>
<evidence type="ECO:0000256" key="2">
    <source>
        <dbReference type="SAM" id="MobiDB-lite"/>
    </source>
</evidence>
<feature type="domain" description="Gp5/Type VI secretion system Vgr C-terminal trimerisation" evidence="4">
    <location>
        <begin position="500"/>
        <end position="609"/>
    </location>
</feature>
<feature type="domain" description="Gp5/Type VI secretion system Vgr protein OB-fold" evidence="3">
    <location>
        <begin position="422"/>
        <end position="486"/>
    </location>
</feature>
<dbReference type="InterPro" id="IPR054030">
    <property type="entry name" value="Gp5_Vgr_C"/>
</dbReference>
<name>A0A4U1IP36_9BACT</name>
<dbReference type="Pfam" id="PF05954">
    <property type="entry name" value="Phage_GPD"/>
    <property type="match status" value="1"/>
</dbReference>
<evidence type="ECO:0000259" key="4">
    <source>
        <dbReference type="Pfam" id="PF22178"/>
    </source>
</evidence>
<reference evidence="5 6" key="1">
    <citation type="submission" date="2019-04" db="EMBL/GenBank/DDBJ databases">
        <authorList>
            <person name="Li Y."/>
            <person name="Wang J."/>
        </authorList>
    </citation>
    <scope>NUCLEOTIDE SEQUENCE [LARGE SCALE GENOMIC DNA]</scope>
    <source>
        <strain evidence="5 6">DSM 14668</strain>
    </source>
</reference>
<comment type="similarity">
    <text evidence="1">Belongs to the VgrG protein family.</text>
</comment>
<evidence type="ECO:0000259" key="3">
    <source>
        <dbReference type="Pfam" id="PF04717"/>
    </source>
</evidence>
<dbReference type="Gene3D" id="2.40.50.230">
    <property type="entry name" value="Gp5 N-terminal domain"/>
    <property type="match status" value="1"/>
</dbReference>
<dbReference type="NCBIfam" id="TIGR01646">
    <property type="entry name" value="vgr_GE"/>
    <property type="match status" value="1"/>
</dbReference>
<dbReference type="SUPFAM" id="SSF69255">
    <property type="entry name" value="gp5 N-terminal domain-like"/>
    <property type="match status" value="1"/>
</dbReference>
<gene>
    <name evidence="5" type="primary">tssI</name>
    <name evidence="5" type="ORF">E8A74_46215</name>
</gene>
<dbReference type="AlphaFoldDB" id="A0A4U1IP36"/>
<evidence type="ECO:0000256" key="1">
    <source>
        <dbReference type="ARBA" id="ARBA00005558"/>
    </source>
</evidence>
<accession>A0A4U1IP36</accession>
<dbReference type="InterPro" id="IPR006533">
    <property type="entry name" value="T6SS_Vgr_RhsGE"/>
</dbReference>
<evidence type="ECO:0000313" key="6">
    <source>
        <dbReference type="Proteomes" id="UP000309215"/>
    </source>
</evidence>
<proteinExistence type="inferred from homology"/>
<dbReference type="Proteomes" id="UP000309215">
    <property type="component" value="Unassembled WGS sequence"/>
</dbReference>